<reference evidence="2" key="1">
    <citation type="journal article" date="2011" name="Nat. Genet.">
        <title>The Arabidopsis lyrata genome sequence and the basis of rapid genome size change.</title>
        <authorList>
            <person name="Hu T.T."/>
            <person name="Pattyn P."/>
            <person name="Bakker E.G."/>
            <person name="Cao J."/>
            <person name="Cheng J.-F."/>
            <person name="Clark R.M."/>
            <person name="Fahlgren N."/>
            <person name="Fawcett J.A."/>
            <person name="Grimwood J."/>
            <person name="Gundlach H."/>
            <person name="Haberer G."/>
            <person name="Hollister J.D."/>
            <person name="Ossowski S."/>
            <person name="Ottilar R.P."/>
            <person name="Salamov A.A."/>
            <person name="Schneeberger K."/>
            <person name="Spannagl M."/>
            <person name="Wang X."/>
            <person name="Yang L."/>
            <person name="Nasrallah M.E."/>
            <person name="Bergelson J."/>
            <person name="Carrington J.C."/>
            <person name="Gaut B.S."/>
            <person name="Schmutz J."/>
            <person name="Mayer K.F.X."/>
            <person name="Van de Peer Y."/>
            <person name="Grigoriev I.V."/>
            <person name="Nordborg M."/>
            <person name="Weigel D."/>
            <person name="Guo Y.-L."/>
        </authorList>
    </citation>
    <scope>NUCLEOTIDE SEQUENCE [LARGE SCALE GENOMIC DNA]</scope>
    <source>
        <strain evidence="2">cv. MN47</strain>
    </source>
</reference>
<organism evidence="2">
    <name type="scientific">Arabidopsis lyrata subsp. lyrata</name>
    <name type="common">Lyre-leaved rock-cress</name>
    <dbReference type="NCBI Taxonomy" id="81972"/>
    <lineage>
        <taxon>Eukaryota</taxon>
        <taxon>Viridiplantae</taxon>
        <taxon>Streptophyta</taxon>
        <taxon>Embryophyta</taxon>
        <taxon>Tracheophyta</taxon>
        <taxon>Spermatophyta</taxon>
        <taxon>Magnoliopsida</taxon>
        <taxon>eudicotyledons</taxon>
        <taxon>Gunneridae</taxon>
        <taxon>Pentapetalae</taxon>
        <taxon>rosids</taxon>
        <taxon>malvids</taxon>
        <taxon>Brassicales</taxon>
        <taxon>Brassicaceae</taxon>
        <taxon>Camelineae</taxon>
        <taxon>Arabidopsis</taxon>
    </lineage>
</organism>
<protein>
    <submittedName>
        <fullName evidence="1">Uncharacterized protein</fullName>
    </submittedName>
</protein>
<sequence length="60" mass="6790">MEEERYAKAQLSPLLPTLSLTVALPEVKSFVEDLMEVEVAEGYTMAQFCDKIIDLIQVRS</sequence>
<evidence type="ECO:0000313" key="1">
    <source>
        <dbReference type="EMBL" id="EFH60946.1"/>
    </source>
</evidence>
<name>D7L758_ARALL</name>
<accession>D7L758</accession>
<dbReference type="EMBL" id="GL348715">
    <property type="protein sequence ID" value="EFH60946.1"/>
    <property type="molecule type" value="Genomic_DNA"/>
</dbReference>
<dbReference type="AlphaFoldDB" id="D7L758"/>
<proteinExistence type="predicted"/>
<gene>
    <name evidence="1" type="ORF">ARALYDRAFT_896995</name>
</gene>
<keyword evidence="2" id="KW-1185">Reference proteome</keyword>
<dbReference type="Gramene" id="scaffold_300965.1">
    <property type="protein sequence ID" value="scaffold_300965.1"/>
    <property type="gene ID" value="scaffold_300965.1"/>
</dbReference>
<dbReference type="Proteomes" id="UP000008694">
    <property type="component" value="Unassembled WGS sequence"/>
</dbReference>
<evidence type="ECO:0000313" key="2">
    <source>
        <dbReference type="Proteomes" id="UP000008694"/>
    </source>
</evidence>
<dbReference type="HOGENOM" id="CLU_2944817_0_0_1"/>